<dbReference type="Proteomes" id="UP000243579">
    <property type="component" value="Unassembled WGS sequence"/>
</dbReference>
<keyword evidence="2" id="KW-0472">Membrane</keyword>
<evidence type="ECO:0000313" key="3">
    <source>
        <dbReference type="EMBL" id="OQR92404.1"/>
    </source>
</evidence>
<reference evidence="3 4" key="1">
    <citation type="journal article" date="2014" name="Genome Biol. Evol.">
        <title>The secreted proteins of Achlya hypogyna and Thraustotheca clavata identify the ancestral oomycete secretome and reveal gene acquisitions by horizontal gene transfer.</title>
        <authorList>
            <person name="Misner I."/>
            <person name="Blouin N."/>
            <person name="Leonard G."/>
            <person name="Richards T.A."/>
            <person name="Lane C.E."/>
        </authorList>
    </citation>
    <scope>NUCLEOTIDE SEQUENCE [LARGE SCALE GENOMIC DNA]</scope>
    <source>
        <strain evidence="3 4">ATCC 48635</strain>
    </source>
</reference>
<feature type="compositionally biased region" description="Basic and acidic residues" evidence="1">
    <location>
        <begin position="15"/>
        <end position="25"/>
    </location>
</feature>
<feature type="transmembrane region" description="Helical" evidence="2">
    <location>
        <begin position="833"/>
        <end position="854"/>
    </location>
</feature>
<dbReference type="EMBL" id="JNBR01000462">
    <property type="protein sequence ID" value="OQR92404.1"/>
    <property type="molecule type" value="Genomic_DNA"/>
</dbReference>
<dbReference type="OrthoDB" id="79012at2759"/>
<feature type="transmembrane region" description="Helical" evidence="2">
    <location>
        <begin position="1585"/>
        <end position="1604"/>
    </location>
</feature>
<protein>
    <submittedName>
        <fullName evidence="3">Uncharacterized protein</fullName>
    </submittedName>
</protein>
<comment type="caution">
    <text evidence="3">The sequence shown here is derived from an EMBL/GenBank/DDBJ whole genome shotgun (WGS) entry which is preliminary data.</text>
</comment>
<feature type="transmembrane region" description="Helical" evidence="2">
    <location>
        <begin position="1624"/>
        <end position="1643"/>
    </location>
</feature>
<sequence>MPRERVIPGGVGHDVGLDTDDRVDADAPPTPSNKLVAVCGYLYMVFTMGCSVWYINVLKPHVGNDYWWAAFNTSGAQTFLSDWSNRQLLLNQTGTRSLVDASVVMAKDYSAPATYIDVSLAAPRTVLQGKLAFEDVVPALRHNSLHWNTRLLVLYCWVDFARVFEVALTAGQQARCDRLYTANAARYLEPVLRNTDATDALQGPMAPPFQSAIFDAVSATTYGQEWLAVTLSGRWLTELNEAAFWRAHNTSVWQSSISNYYQQGLEESIVVVNALGLQQTIRIAQVPLAFRGLSLWTMVNAYIGMWNFVWSTLDGATPLSLVRSAPNNIDAMNQTANFFYIAKATAPPVTAAVVNTIGPLGDMDITLVPIPAPLAAYASALRATLYDTISADASAFTALYDSVPAVAQVYPTPEAWNLPGARFVSGNIMCVSATTTTSFAQESFGFYDACGRETPLTVALEREHAVLAALAAAPPSATAVCALSSTDSHAACMQTLTPALMAATALASPAGRASAVASTAPLNVSLLQVISPATLVSQALLPATPNTAWEFFGWIMLFEWLEGLREVYAFVSDDRTVVVMSRRASPTPVSANPLELPASACQYVWAITLYVTLVINVVMVLMVLVGLRAPFQVCGYDLFKCNRVVGCTWIGRPFLFVRGVTALALFATARVDFVARGGLSRLVAEPRSLLQTMLVAGEGTWITYVVSDFFLPFTAEGANYSAPVSSFLAWLAMVLLESFAPYEATVTLDRRCTVQMVGLQASCASGRVDIGSLPRLLFLLGLNTAIVVGSLVVVGAYQHCVARLLAEPRRRKTHLLIPAASEGYLVHTHARHWYMDQVICVMSGMLPVSAGAVLDIKLWLIFRIQSVYTAQSTAKTTGIGSRAVMAPVDPVTASPPVPAYKASMRLKAGLGLLYMAVSVFTSYSFLYLSQFAMGNDFWWAYFNATGTQTYLTNWFTTNLQLLTPVADTARSLDDAAYFDASNLYNSSKTVAHVPVLYANMIQDEINALANVVAGLRAMDGCLLPWIATSYCFVDWGQTWSLAPTAALEVSCRRQKPNAAVYLASALRNAAWPSLTKCWGSALQVGVFATLATTRTGQQWITELEATVAAPPTVAAEVALWISTGLTTYTTQWQNYKALGVIETFGIHSAFGLEYALTLKSSNATLRLGTQTSYKMFTPLAFALELVRNNRSSLAGASLVRGSPSFGFANMTPAAVMAQNGTLPSPLGVGLALFESVVGPFGEVALRRVPCPASVKQWYEATWATLMVLITTNATTLETFATTLQSPNQYTPTAWPQATGYYGGNLLCNTQSSASTTSLTYFTIEGSCMPNMNDLLGVNAVAALQATLALGLSSASVVAIEAIGELAVDAGKTAALLTAATAFLEAFLPQDNRTSLLALAATAQYAVATTHNVSYAQYVTFNDTVNGTATTGPMVLVTTNFFPSGPLEYFSWLYLAEWVQGIREVVTFEGTVGTLTTISGRNAVATAPVNGMEIPVNVAVYFQRVVQYITVVLAFVAILTCLYILSSRGYIEAANLLVVNRVAGLVWIGRPLLFLRSMTAICLLSTAGLQLVQLDGYFRFQAVQTPWYTTITASGELTWLAFILNDAFSLVTLQYTPGYSSKSTLMVWAASAVWSFASPVVHTVHLARRCDVAAVDFQAICTAGYVAIGSVDRFLALNALTCGLVLMLYVLERLRHRHLPPAEDSSFFLYAAANYQFKKARWQHHGTYCIDKASAAINGLVSFEYDDRITLLDIKMWRRHTVSIARERREARNDPNLRHLLYAIPMKS</sequence>
<keyword evidence="2" id="KW-1133">Transmembrane helix</keyword>
<evidence type="ECO:0000256" key="1">
    <source>
        <dbReference type="SAM" id="MobiDB-lite"/>
    </source>
</evidence>
<feature type="transmembrane region" description="Helical" evidence="2">
    <location>
        <begin position="603"/>
        <end position="627"/>
    </location>
</feature>
<evidence type="ECO:0000256" key="2">
    <source>
        <dbReference type="SAM" id="Phobius"/>
    </source>
</evidence>
<feature type="transmembrane region" description="Helical" evidence="2">
    <location>
        <begin position="776"/>
        <end position="797"/>
    </location>
</feature>
<feature type="region of interest" description="Disordered" evidence="1">
    <location>
        <begin position="1"/>
        <end position="26"/>
    </location>
</feature>
<feature type="transmembrane region" description="Helical" evidence="2">
    <location>
        <begin position="1504"/>
        <end position="1524"/>
    </location>
</feature>
<feature type="transmembrane region" description="Helical" evidence="2">
    <location>
        <begin position="910"/>
        <end position="928"/>
    </location>
</feature>
<proteinExistence type="predicted"/>
<name>A0A1V9Z333_ACHHY</name>
<keyword evidence="4" id="KW-1185">Reference proteome</keyword>
<keyword evidence="2" id="KW-0812">Transmembrane</keyword>
<feature type="transmembrane region" description="Helical" evidence="2">
    <location>
        <begin position="1553"/>
        <end position="1573"/>
    </location>
</feature>
<organism evidence="3 4">
    <name type="scientific">Achlya hypogyna</name>
    <name type="common">Oomycete</name>
    <name type="synonym">Protoachlya hypogyna</name>
    <dbReference type="NCBI Taxonomy" id="1202772"/>
    <lineage>
        <taxon>Eukaryota</taxon>
        <taxon>Sar</taxon>
        <taxon>Stramenopiles</taxon>
        <taxon>Oomycota</taxon>
        <taxon>Saprolegniomycetes</taxon>
        <taxon>Saprolegniales</taxon>
        <taxon>Achlyaceae</taxon>
        <taxon>Achlya</taxon>
    </lineage>
</organism>
<accession>A0A1V9Z333</accession>
<feature type="transmembrane region" description="Helical" evidence="2">
    <location>
        <begin position="1673"/>
        <end position="1690"/>
    </location>
</feature>
<gene>
    <name evidence="3" type="ORF">ACHHYP_03752</name>
</gene>
<evidence type="ECO:0000313" key="4">
    <source>
        <dbReference type="Proteomes" id="UP000243579"/>
    </source>
</evidence>